<feature type="region of interest" description="Disordered" evidence="4">
    <location>
        <begin position="32"/>
        <end position="57"/>
    </location>
</feature>
<dbReference type="Gene3D" id="3.90.76.10">
    <property type="entry name" value="Dipeptide-binding Protein, Domain 1"/>
    <property type="match status" value="1"/>
</dbReference>
<evidence type="ECO:0000259" key="6">
    <source>
        <dbReference type="Pfam" id="PF00496"/>
    </source>
</evidence>
<evidence type="ECO:0000256" key="5">
    <source>
        <dbReference type="SAM" id="SignalP"/>
    </source>
</evidence>
<reference evidence="7 8" key="1">
    <citation type="submission" date="2020-07" db="EMBL/GenBank/DDBJ databases">
        <title>Vallitalea guaymasensis genome.</title>
        <authorList>
            <person name="Postec A."/>
        </authorList>
    </citation>
    <scope>NUCLEOTIDE SEQUENCE [LARGE SCALE GENOMIC DNA]</scope>
    <source>
        <strain evidence="7 8">Ra1766G1</strain>
    </source>
</reference>
<evidence type="ECO:0000256" key="4">
    <source>
        <dbReference type="SAM" id="MobiDB-lite"/>
    </source>
</evidence>
<accession>A0A8J8M794</accession>
<dbReference type="EMBL" id="CP058561">
    <property type="protein sequence ID" value="QUH27631.1"/>
    <property type="molecule type" value="Genomic_DNA"/>
</dbReference>
<dbReference type="PROSITE" id="PS51257">
    <property type="entry name" value="PROKAR_LIPOPROTEIN"/>
    <property type="match status" value="1"/>
</dbReference>
<dbReference type="PANTHER" id="PTHR30290">
    <property type="entry name" value="PERIPLASMIC BINDING COMPONENT OF ABC TRANSPORTER"/>
    <property type="match status" value="1"/>
</dbReference>
<dbReference type="InterPro" id="IPR000914">
    <property type="entry name" value="SBP_5_dom"/>
</dbReference>
<feature type="domain" description="Solute-binding protein family 5" evidence="6">
    <location>
        <begin position="125"/>
        <end position="597"/>
    </location>
</feature>
<organism evidence="7 8">
    <name type="scientific">Vallitalea guaymasensis</name>
    <dbReference type="NCBI Taxonomy" id="1185412"/>
    <lineage>
        <taxon>Bacteria</taxon>
        <taxon>Bacillati</taxon>
        <taxon>Bacillota</taxon>
        <taxon>Clostridia</taxon>
        <taxon>Lachnospirales</taxon>
        <taxon>Vallitaleaceae</taxon>
        <taxon>Vallitalea</taxon>
    </lineage>
</organism>
<protein>
    <submittedName>
        <fullName evidence="7">ABC transporter substrate-binding protein</fullName>
    </submittedName>
</protein>
<dbReference type="Gene3D" id="3.40.190.10">
    <property type="entry name" value="Periplasmic binding protein-like II"/>
    <property type="match status" value="2"/>
</dbReference>
<comment type="similarity">
    <text evidence="1">Belongs to the bacterial solute-binding protein 5 family.</text>
</comment>
<dbReference type="KEGG" id="vgu:HYG85_01325"/>
<evidence type="ECO:0000256" key="1">
    <source>
        <dbReference type="ARBA" id="ARBA00005695"/>
    </source>
</evidence>
<feature type="compositionally biased region" description="Basic and acidic residues" evidence="4">
    <location>
        <begin position="45"/>
        <end position="57"/>
    </location>
</feature>
<evidence type="ECO:0000313" key="7">
    <source>
        <dbReference type="EMBL" id="QUH27631.1"/>
    </source>
</evidence>
<evidence type="ECO:0000256" key="3">
    <source>
        <dbReference type="ARBA" id="ARBA00022729"/>
    </source>
</evidence>
<sequence>MKNITKIVSICFLILCLMLSLTACKGEEKTTIKENDGGDATVTEDSDKEKEPKEKKTKYDTLVLGSSDFNAVFSPYFSTTAYDTEITERTQERLMSNNRLGEPTSNLAIYETPKEIKDDDGNIRTVYRFKLQDNLKFSDGEPITADDIIFTYKILCDPKYDGSSTIYTTPILGINEYRYDDPNYAEVIEGFKASSKDVTKEEVEARMISAYESYGAEVIDGYTGFDNPDGLEGDDLKKASIAKFIEVETGCCYGDYEEEAIEMKFKELEKGYIEENLASGNIKVPDIEGIKKVDELTVEVTIEGVDPKAIWNLGAIEVTPEHYYGEGYKKGDLTKVKEKNDKPMGAGAYTFEKFENNVVTFRANKNYFKGEPKIKNIKYQVVSSSNKLETVTLGEVDISDPTASPEMVQNVKDAGIHYELIENLGYGYIGINSERITDKNVRKGLMHLMNREPAINTYYGELASVIERPMSRVSWAYPENAKPYYEFSADKALECFEAAGYKQVDKSGSKVLEKDGKQLRVEIGISGDGIMDHPSAPILTQMKEEMEKLGAILDISDVDGSILFDRLDAKEWDMWVAAWQATIDPDMYQTYHSDGPSNHYCIKDEELDKLILDARSTNDIEKRKEYYSKALDIIMDDAVEMPVYQRKNMYIFNPEVIDIDTLPKDMTPFYGYFREIETLELK</sequence>
<dbReference type="InterPro" id="IPR030678">
    <property type="entry name" value="Peptide/Ni-bd"/>
</dbReference>
<dbReference type="CDD" id="cd00995">
    <property type="entry name" value="PBP2_NikA_DppA_OppA_like"/>
    <property type="match status" value="1"/>
</dbReference>
<dbReference type="PANTHER" id="PTHR30290:SF9">
    <property type="entry name" value="OLIGOPEPTIDE-BINDING PROTEIN APPA"/>
    <property type="match status" value="1"/>
</dbReference>
<proteinExistence type="inferred from homology"/>
<dbReference type="SUPFAM" id="SSF53850">
    <property type="entry name" value="Periplasmic binding protein-like II"/>
    <property type="match status" value="1"/>
</dbReference>
<keyword evidence="3 5" id="KW-0732">Signal</keyword>
<feature type="chain" id="PRO_5038393428" evidence="5">
    <location>
        <begin position="26"/>
        <end position="682"/>
    </location>
</feature>
<dbReference type="AlphaFoldDB" id="A0A8J8M794"/>
<dbReference type="Gene3D" id="3.10.105.10">
    <property type="entry name" value="Dipeptide-binding Protein, Domain 3"/>
    <property type="match status" value="1"/>
</dbReference>
<keyword evidence="2" id="KW-0813">Transport</keyword>
<dbReference type="GO" id="GO:1904680">
    <property type="term" value="F:peptide transmembrane transporter activity"/>
    <property type="evidence" value="ECO:0007669"/>
    <property type="project" value="TreeGrafter"/>
</dbReference>
<dbReference type="GO" id="GO:0015833">
    <property type="term" value="P:peptide transport"/>
    <property type="evidence" value="ECO:0007669"/>
    <property type="project" value="TreeGrafter"/>
</dbReference>
<dbReference type="PIRSF" id="PIRSF002741">
    <property type="entry name" value="MppA"/>
    <property type="match status" value="1"/>
</dbReference>
<dbReference type="Pfam" id="PF00496">
    <property type="entry name" value="SBP_bac_5"/>
    <property type="match status" value="1"/>
</dbReference>
<feature type="signal peptide" evidence="5">
    <location>
        <begin position="1"/>
        <end position="25"/>
    </location>
</feature>
<evidence type="ECO:0000313" key="8">
    <source>
        <dbReference type="Proteomes" id="UP000677305"/>
    </source>
</evidence>
<gene>
    <name evidence="7" type="ORF">HYG85_01325</name>
</gene>
<keyword evidence="8" id="KW-1185">Reference proteome</keyword>
<name>A0A8J8M794_9FIRM</name>
<evidence type="ECO:0000256" key="2">
    <source>
        <dbReference type="ARBA" id="ARBA00022448"/>
    </source>
</evidence>
<dbReference type="InterPro" id="IPR039424">
    <property type="entry name" value="SBP_5"/>
</dbReference>
<dbReference type="GO" id="GO:0042597">
    <property type="term" value="C:periplasmic space"/>
    <property type="evidence" value="ECO:0007669"/>
    <property type="project" value="UniProtKB-ARBA"/>
</dbReference>
<dbReference type="GO" id="GO:0043190">
    <property type="term" value="C:ATP-binding cassette (ABC) transporter complex"/>
    <property type="evidence" value="ECO:0007669"/>
    <property type="project" value="InterPro"/>
</dbReference>
<dbReference type="Proteomes" id="UP000677305">
    <property type="component" value="Chromosome"/>
</dbReference>
<dbReference type="RefSeq" id="WP_212691960.1">
    <property type="nucleotide sequence ID" value="NZ_CP058561.1"/>
</dbReference>